<dbReference type="InterPro" id="IPR010987">
    <property type="entry name" value="Glutathione-S-Trfase_C-like"/>
</dbReference>
<dbReference type="GO" id="GO:0009407">
    <property type="term" value="P:toxin catabolic process"/>
    <property type="evidence" value="ECO:0007669"/>
    <property type="project" value="UniProtKB-ARBA"/>
</dbReference>
<dbReference type="InterPro" id="IPR036282">
    <property type="entry name" value="Glutathione-S-Trfase_C_sf"/>
</dbReference>
<dbReference type="GO" id="GO:0005829">
    <property type="term" value="C:cytosol"/>
    <property type="evidence" value="ECO:0007669"/>
    <property type="project" value="UniProtKB-SubCell"/>
</dbReference>
<evidence type="ECO:0000256" key="1">
    <source>
        <dbReference type="ARBA" id="ARBA00004514"/>
    </source>
</evidence>
<feature type="domain" description="GST N-terminal" evidence="7">
    <location>
        <begin position="6"/>
        <end position="88"/>
    </location>
</feature>
<comment type="subcellular location">
    <subcellularLocation>
        <location evidence="1">Cytoplasm</location>
        <location evidence="1">Cytosol</location>
    </subcellularLocation>
</comment>
<evidence type="ECO:0000259" key="8">
    <source>
        <dbReference type="PROSITE" id="PS50405"/>
    </source>
</evidence>
<dbReference type="EMBL" id="AWUE01021947">
    <property type="protein sequence ID" value="OMO60180.1"/>
    <property type="molecule type" value="Genomic_DNA"/>
</dbReference>
<evidence type="ECO:0000313" key="9">
    <source>
        <dbReference type="EMBL" id="OMO60180.1"/>
    </source>
</evidence>
<comment type="catalytic activity">
    <reaction evidence="6">
        <text>RX + glutathione = an S-substituted glutathione + a halide anion + H(+)</text>
        <dbReference type="Rhea" id="RHEA:16437"/>
        <dbReference type="ChEBI" id="CHEBI:15378"/>
        <dbReference type="ChEBI" id="CHEBI:16042"/>
        <dbReference type="ChEBI" id="CHEBI:17792"/>
        <dbReference type="ChEBI" id="CHEBI:57925"/>
        <dbReference type="ChEBI" id="CHEBI:90779"/>
        <dbReference type="EC" id="2.5.1.18"/>
    </reaction>
</comment>
<dbReference type="PROSITE" id="PS50404">
    <property type="entry name" value="GST_NTER"/>
    <property type="match status" value="1"/>
</dbReference>
<gene>
    <name evidence="9" type="ORF">COLO4_33917</name>
</gene>
<dbReference type="PANTHER" id="PTHR11260:SF773">
    <property type="entry name" value="GLUTATHIONE S-TRANSFERASE U26"/>
    <property type="match status" value="1"/>
</dbReference>
<dbReference type="GO" id="GO:0006749">
    <property type="term" value="P:glutathione metabolic process"/>
    <property type="evidence" value="ECO:0007669"/>
    <property type="project" value="InterPro"/>
</dbReference>
<dbReference type="CDD" id="cd03185">
    <property type="entry name" value="GST_C_Tau"/>
    <property type="match status" value="1"/>
</dbReference>
<dbReference type="GO" id="GO:0004364">
    <property type="term" value="F:glutathione transferase activity"/>
    <property type="evidence" value="ECO:0007669"/>
    <property type="project" value="UniProtKB-EC"/>
</dbReference>
<dbReference type="Gene3D" id="3.40.30.10">
    <property type="entry name" value="Glutaredoxin"/>
    <property type="match status" value="1"/>
</dbReference>
<dbReference type="InterPro" id="IPR045074">
    <property type="entry name" value="GST_C_Tau"/>
</dbReference>
<keyword evidence="10" id="KW-1185">Reference proteome</keyword>
<dbReference type="InterPro" id="IPR004046">
    <property type="entry name" value="GST_C"/>
</dbReference>
<sequence>MASEGQEVKLVGAWYSPYVHRVAWVLKLKGIQYEFVEENLRDLNNKSSLLLNCNPVYKKIPVLLHHGKPIVESLFIIQYIDETWKDNPIFPTDPYERAMARFWAPFIDEMLIEGSRRMLYTEGEQLKEEIKQVSNALQLLEEMLKGKKFFGGEKVGFLDIAFGWITIWLGAIEEVAALDFFNPYQYPLLHIWSNKFKEVHFVKDSLYPKDKLVRFFNKYQESQLKLAAKKIESTT</sequence>
<evidence type="ECO:0000259" key="7">
    <source>
        <dbReference type="PROSITE" id="PS50404"/>
    </source>
</evidence>
<dbReference type="PROSITE" id="PS50405">
    <property type="entry name" value="GST_CTER"/>
    <property type="match status" value="1"/>
</dbReference>
<dbReference type="SFLD" id="SFLDG01152">
    <property type="entry name" value="Main.3:_Omega-_and_Tau-like"/>
    <property type="match status" value="1"/>
</dbReference>
<dbReference type="STRING" id="93759.A0A1R3GQB4"/>
<dbReference type="PANTHER" id="PTHR11260">
    <property type="entry name" value="GLUTATHIONE S-TRANSFERASE, GST, SUPERFAMILY, GST DOMAIN CONTAINING"/>
    <property type="match status" value="1"/>
</dbReference>
<dbReference type="SUPFAM" id="SSF47616">
    <property type="entry name" value="GST C-terminal domain-like"/>
    <property type="match status" value="1"/>
</dbReference>
<protein>
    <recommendedName>
        <fullName evidence="2">glutathione transferase</fullName>
        <ecNumber evidence="2">2.5.1.18</ecNumber>
    </recommendedName>
</protein>
<dbReference type="AlphaFoldDB" id="A0A1R3GQB4"/>
<dbReference type="Pfam" id="PF00043">
    <property type="entry name" value="GST_C"/>
    <property type="match status" value="1"/>
</dbReference>
<dbReference type="InterPro" id="IPR004045">
    <property type="entry name" value="Glutathione_S-Trfase_N"/>
</dbReference>
<name>A0A1R3GQB4_9ROSI</name>
<feature type="domain" description="GST C-terminal" evidence="8">
    <location>
        <begin position="93"/>
        <end position="215"/>
    </location>
</feature>
<organism evidence="9 10">
    <name type="scientific">Corchorus olitorius</name>
    <dbReference type="NCBI Taxonomy" id="93759"/>
    <lineage>
        <taxon>Eukaryota</taxon>
        <taxon>Viridiplantae</taxon>
        <taxon>Streptophyta</taxon>
        <taxon>Embryophyta</taxon>
        <taxon>Tracheophyta</taxon>
        <taxon>Spermatophyta</taxon>
        <taxon>Magnoliopsida</taxon>
        <taxon>eudicotyledons</taxon>
        <taxon>Gunneridae</taxon>
        <taxon>Pentapetalae</taxon>
        <taxon>rosids</taxon>
        <taxon>malvids</taxon>
        <taxon>Malvales</taxon>
        <taxon>Malvaceae</taxon>
        <taxon>Grewioideae</taxon>
        <taxon>Apeibeae</taxon>
        <taxon>Corchorus</taxon>
    </lineage>
</organism>
<keyword evidence="3" id="KW-0216">Detoxification</keyword>
<dbReference type="Gene3D" id="1.20.1050.10">
    <property type="match status" value="1"/>
</dbReference>
<evidence type="ECO:0000256" key="4">
    <source>
        <dbReference type="ARBA" id="ARBA00022679"/>
    </source>
</evidence>
<dbReference type="Proteomes" id="UP000187203">
    <property type="component" value="Unassembled WGS sequence"/>
</dbReference>
<reference evidence="10" key="1">
    <citation type="submission" date="2013-09" db="EMBL/GenBank/DDBJ databases">
        <title>Corchorus olitorius genome sequencing.</title>
        <authorList>
            <person name="Alam M."/>
            <person name="Haque M.S."/>
            <person name="Islam M.S."/>
            <person name="Emdad E.M."/>
            <person name="Islam M.M."/>
            <person name="Ahmed B."/>
            <person name="Halim A."/>
            <person name="Hossen Q.M.M."/>
            <person name="Hossain M.Z."/>
            <person name="Ahmed R."/>
            <person name="Khan M.M."/>
            <person name="Islam R."/>
            <person name="Rashid M.M."/>
            <person name="Khan S.A."/>
            <person name="Rahman M.S."/>
            <person name="Alam M."/>
            <person name="Yahiya A.S."/>
            <person name="Khan M.S."/>
            <person name="Azam M.S."/>
            <person name="Haque T."/>
            <person name="Lashkar M.Z.H."/>
            <person name="Akhand A.I."/>
            <person name="Morshed G."/>
            <person name="Roy S."/>
            <person name="Uddin K.S."/>
            <person name="Rabeya T."/>
            <person name="Hossain A.S."/>
            <person name="Chowdhury A."/>
            <person name="Snigdha A.R."/>
            <person name="Mortoza M.S."/>
            <person name="Matin S.A."/>
            <person name="Hoque S.M.E."/>
            <person name="Islam M.K."/>
            <person name="Roy D.K."/>
            <person name="Haider R."/>
            <person name="Moosa M.M."/>
            <person name="Elias S.M."/>
            <person name="Hasan A.M."/>
            <person name="Jahan S."/>
            <person name="Shafiuddin M."/>
            <person name="Mahmood N."/>
            <person name="Shommy N.S."/>
        </authorList>
    </citation>
    <scope>NUCLEOTIDE SEQUENCE [LARGE SCALE GENOMIC DNA]</scope>
    <source>
        <strain evidence="10">cv. O-4</strain>
    </source>
</reference>
<dbReference type="InterPro" id="IPR040079">
    <property type="entry name" value="Glutathione_S-Trfase"/>
</dbReference>
<evidence type="ECO:0000256" key="3">
    <source>
        <dbReference type="ARBA" id="ARBA00022575"/>
    </source>
</evidence>
<dbReference type="SFLD" id="SFLDG00358">
    <property type="entry name" value="Main_(cytGST)"/>
    <property type="match status" value="1"/>
</dbReference>
<comment type="caution">
    <text evidence="9">The sequence shown here is derived from an EMBL/GenBank/DDBJ whole genome shotgun (WGS) entry which is preliminary data.</text>
</comment>
<dbReference type="SUPFAM" id="SSF52833">
    <property type="entry name" value="Thioredoxin-like"/>
    <property type="match status" value="1"/>
</dbReference>
<dbReference type="EC" id="2.5.1.18" evidence="2"/>
<evidence type="ECO:0000256" key="6">
    <source>
        <dbReference type="ARBA" id="ARBA00047960"/>
    </source>
</evidence>
<proteinExistence type="inferred from homology"/>
<keyword evidence="4" id="KW-0808">Transferase</keyword>
<dbReference type="InterPro" id="IPR036249">
    <property type="entry name" value="Thioredoxin-like_sf"/>
</dbReference>
<dbReference type="SFLD" id="SFLDS00019">
    <property type="entry name" value="Glutathione_Transferase_(cytos"/>
    <property type="match status" value="1"/>
</dbReference>
<evidence type="ECO:0000256" key="5">
    <source>
        <dbReference type="ARBA" id="ARBA00025743"/>
    </source>
</evidence>
<dbReference type="FunFam" id="1.20.1050.10:FF:000012">
    <property type="entry name" value="Tau class glutathione S-transferase"/>
    <property type="match status" value="1"/>
</dbReference>
<dbReference type="FunFam" id="3.40.30.10:FF:000044">
    <property type="entry name" value="Glutathione S-transferase GSTU6"/>
    <property type="match status" value="1"/>
</dbReference>
<dbReference type="InterPro" id="IPR045073">
    <property type="entry name" value="Omega/Tau-like"/>
</dbReference>
<comment type="similarity">
    <text evidence="5">Belongs to the GST superfamily. Tau family.</text>
</comment>
<dbReference type="Pfam" id="PF02798">
    <property type="entry name" value="GST_N"/>
    <property type="match status" value="1"/>
</dbReference>
<dbReference type="OrthoDB" id="202840at2759"/>
<evidence type="ECO:0000256" key="2">
    <source>
        <dbReference type="ARBA" id="ARBA00012452"/>
    </source>
</evidence>
<evidence type="ECO:0000313" key="10">
    <source>
        <dbReference type="Proteomes" id="UP000187203"/>
    </source>
</evidence>
<accession>A0A1R3GQB4</accession>
<dbReference type="CDD" id="cd03058">
    <property type="entry name" value="GST_N_Tau"/>
    <property type="match status" value="1"/>
</dbReference>